<dbReference type="Pfam" id="PF07344">
    <property type="entry name" value="Amastin"/>
    <property type="match status" value="1"/>
</dbReference>
<feature type="transmembrane region" description="Helical" evidence="1">
    <location>
        <begin position="143"/>
        <end position="170"/>
    </location>
</feature>
<gene>
    <name evidence="2" type="ORF">TM35_000151630</name>
</gene>
<dbReference type="EMBL" id="NBCO01000015">
    <property type="protein sequence ID" value="ORC88732.1"/>
    <property type="molecule type" value="Genomic_DNA"/>
</dbReference>
<evidence type="ECO:0000313" key="2">
    <source>
        <dbReference type="EMBL" id="ORC88732.1"/>
    </source>
</evidence>
<evidence type="ECO:0000313" key="3">
    <source>
        <dbReference type="Proteomes" id="UP000192257"/>
    </source>
</evidence>
<keyword evidence="1" id="KW-0472">Membrane</keyword>
<protein>
    <submittedName>
        <fullName evidence="2">Amastin-like surface protein-like protein</fullName>
    </submittedName>
</protein>
<feature type="transmembrane region" description="Helical" evidence="1">
    <location>
        <begin position="102"/>
        <end position="123"/>
    </location>
</feature>
<sequence length="172" mass="19100">MGDRFKFTRLLLLAILQAIGFILIVVATPLDLLHTWGTDVCYGLFGEKKSCGVYGVSITNTSWGCTRRKVTMIIAASFGIASILFSLIATIMAFLQYFRVFLLRWGLFIITLMTNITLLVTWACVADVFHRRMCGGSTGLGAVYFYGPAFGLIVFTWALELIIFILAALITF</sequence>
<dbReference type="VEuPathDB" id="TriTrypDB:TM35_000151630"/>
<dbReference type="AlphaFoldDB" id="A0A1X0NVN5"/>
<dbReference type="RefSeq" id="XP_028882798.1">
    <property type="nucleotide sequence ID" value="XM_029025815.1"/>
</dbReference>
<dbReference type="Proteomes" id="UP000192257">
    <property type="component" value="Unassembled WGS sequence"/>
</dbReference>
<keyword evidence="1" id="KW-0812">Transmembrane</keyword>
<dbReference type="GeneID" id="39985595"/>
<evidence type="ECO:0000256" key="1">
    <source>
        <dbReference type="SAM" id="Phobius"/>
    </source>
</evidence>
<proteinExistence type="predicted"/>
<reference evidence="2 3" key="1">
    <citation type="submission" date="2017-03" db="EMBL/GenBank/DDBJ databases">
        <title>An alternative strategy for trypanosome survival in the mammalian bloodstream revealed through genome and transcriptome analysis of the ubiquitous bovine parasite Trypanosoma (Megatrypanum) theileri.</title>
        <authorList>
            <person name="Kelly S."/>
            <person name="Ivens A."/>
            <person name="Mott A."/>
            <person name="O'Neill E."/>
            <person name="Emms D."/>
            <person name="Macleod O."/>
            <person name="Voorheis P."/>
            <person name="Matthews J."/>
            <person name="Matthews K."/>
            <person name="Carrington M."/>
        </authorList>
    </citation>
    <scope>NUCLEOTIDE SEQUENCE [LARGE SCALE GENOMIC DNA]</scope>
    <source>
        <strain evidence="2">Edinburgh</strain>
    </source>
</reference>
<name>A0A1X0NVN5_9TRYP</name>
<dbReference type="OrthoDB" id="252530at2759"/>
<feature type="transmembrane region" description="Helical" evidence="1">
    <location>
        <begin position="7"/>
        <end position="27"/>
    </location>
</feature>
<feature type="transmembrane region" description="Helical" evidence="1">
    <location>
        <begin position="72"/>
        <end position="95"/>
    </location>
</feature>
<keyword evidence="3" id="KW-1185">Reference proteome</keyword>
<keyword evidence="1" id="KW-1133">Transmembrane helix</keyword>
<dbReference type="PANTHER" id="PTHR33297:SF4">
    <property type="entry name" value="AMASTIN"/>
    <property type="match status" value="1"/>
</dbReference>
<organism evidence="2 3">
    <name type="scientific">Trypanosoma theileri</name>
    <dbReference type="NCBI Taxonomy" id="67003"/>
    <lineage>
        <taxon>Eukaryota</taxon>
        <taxon>Discoba</taxon>
        <taxon>Euglenozoa</taxon>
        <taxon>Kinetoplastea</taxon>
        <taxon>Metakinetoplastina</taxon>
        <taxon>Trypanosomatida</taxon>
        <taxon>Trypanosomatidae</taxon>
        <taxon>Trypanosoma</taxon>
    </lineage>
</organism>
<dbReference type="PANTHER" id="PTHR33297">
    <property type="entry name" value="AMASTIN-LIKE SURFACE PROTEIN-LIKE PROTEIN-RELATED"/>
    <property type="match status" value="1"/>
</dbReference>
<comment type="caution">
    <text evidence="2">The sequence shown here is derived from an EMBL/GenBank/DDBJ whole genome shotgun (WGS) entry which is preliminary data.</text>
</comment>
<accession>A0A1X0NVN5</accession>
<dbReference type="InterPro" id="IPR009944">
    <property type="entry name" value="Amastin"/>
</dbReference>